<dbReference type="AlphaFoldDB" id="A0A199XTC6"/>
<dbReference type="PATRIC" id="fig|29536.5.peg.454"/>
<dbReference type="FunFam" id="3.90.870.10:FF:000009">
    <property type="entry name" value="Threonylcarbamoyl-AMP synthase, putative"/>
    <property type="match status" value="1"/>
</dbReference>
<dbReference type="EMBL" id="JMTM01000017">
    <property type="protein sequence ID" value="OAZ04584.1"/>
    <property type="molecule type" value="Genomic_DNA"/>
</dbReference>
<dbReference type="OrthoDB" id="9814580at2"/>
<evidence type="ECO:0000256" key="9">
    <source>
        <dbReference type="ARBA" id="ARBA00022741"/>
    </source>
</evidence>
<dbReference type="InterPro" id="IPR010923">
    <property type="entry name" value="T(6)A37_SUA5"/>
</dbReference>
<organism evidence="16 17">
    <name type="scientific">Flavobacterium succinicans</name>
    <dbReference type="NCBI Taxonomy" id="29536"/>
    <lineage>
        <taxon>Bacteria</taxon>
        <taxon>Pseudomonadati</taxon>
        <taxon>Bacteroidota</taxon>
        <taxon>Flavobacteriia</taxon>
        <taxon>Flavobacteriales</taxon>
        <taxon>Flavobacteriaceae</taxon>
        <taxon>Flavobacterium</taxon>
    </lineage>
</organism>
<comment type="subcellular location">
    <subcellularLocation>
        <location evidence="1 13">Cytoplasm</location>
    </subcellularLocation>
</comment>
<dbReference type="Proteomes" id="UP000093807">
    <property type="component" value="Unassembled WGS sequence"/>
</dbReference>
<comment type="catalytic activity">
    <reaction evidence="12 13">
        <text>L-threonine + hydrogencarbonate + ATP = L-threonylcarbamoyladenylate + diphosphate + H2O</text>
        <dbReference type="Rhea" id="RHEA:36407"/>
        <dbReference type="ChEBI" id="CHEBI:15377"/>
        <dbReference type="ChEBI" id="CHEBI:17544"/>
        <dbReference type="ChEBI" id="CHEBI:30616"/>
        <dbReference type="ChEBI" id="CHEBI:33019"/>
        <dbReference type="ChEBI" id="CHEBI:57926"/>
        <dbReference type="ChEBI" id="CHEBI:73682"/>
        <dbReference type="EC" id="2.7.7.87"/>
    </reaction>
</comment>
<feature type="binding site" evidence="14">
    <location>
        <position position="108"/>
    </location>
    <ligand>
        <name>ATP</name>
        <dbReference type="ChEBI" id="CHEBI:30616"/>
    </ligand>
</feature>
<evidence type="ECO:0000256" key="11">
    <source>
        <dbReference type="ARBA" id="ARBA00029774"/>
    </source>
</evidence>
<dbReference type="RefSeq" id="WP_064714321.1">
    <property type="nucleotide sequence ID" value="NZ_JMTM01000017.1"/>
</dbReference>
<feature type="binding site" evidence="14">
    <location>
        <position position="134"/>
    </location>
    <ligand>
        <name>ATP</name>
        <dbReference type="ChEBI" id="CHEBI:30616"/>
    </ligand>
</feature>
<feature type="binding site" evidence="14">
    <location>
        <position position="142"/>
    </location>
    <ligand>
        <name>L-threonine</name>
        <dbReference type="ChEBI" id="CHEBI:57926"/>
    </ligand>
</feature>
<evidence type="ECO:0000256" key="10">
    <source>
        <dbReference type="ARBA" id="ARBA00022840"/>
    </source>
</evidence>
<dbReference type="GO" id="GO:0006450">
    <property type="term" value="P:regulation of translational fidelity"/>
    <property type="evidence" value="ECO:0007669"/>
    <property type="project" value="TreeGrafter"/>
</dbReference>
<dbReference type="GO" id="GO:0003725">
    <property type="term" value="F:double-stranded RNA binding"/>
    <property type="evidence" value="ECO:0007669"/>
    <property type="project" value="UniProtKB-UniRule"/>
</dbReference>
<evidence type="ECO:0000256" key="6">
    <source>
        <dbReference type="ARBA" id="ARBA00022679"/>
    </source>
</evidence>
<accession>A0A199XTC6</accession>
<evidence type="ECO:0000256" key="3">
    <source>
        <dbReference type="ARBA" id="ARBA00012584"/>
    </source>
</evidence>
<dbReference type="Gene3D" id="3.90.870.10">
    <property type="entry name" value="DHBP synthase"/>
    <property type="match status" value="1"/>
</dbReference>
<evidence type="ECO:0000256" key="13">
    <source>
        <dbReference type="PIRNR" id="PIRNR004930"/>
    </source>
</evidence>
<dbReference type="GO" id="GO:0005524">
    <property type="term" value="F:ATP binding"/>
    <property type="evidence" value="ECO:0007669"/>
    <property type="project" value="UniProtKB-UniRule"/>
</dbReference>
<feature type="binding site" evidence="14">
    <location>
        <position position="53"/>
    </location>
    <ligand>
        <name>ATP</name>
        <dbReference type="ChEBI" id="CHEBI:30616"/>
    </ligand>
</feature>
<dbReference type="PANTHER" id="PTHR17490:SF16">
    <property type="entry name" value="THREONYLCARBAMOYL-AMP SYNTHASE"/>
    <property type="match status" value="1"/>
</dbReference>
<feature type="binding site" evidence="14">
    <location>
        <position position="112"/>
    </location>
    <ligand>
        <name>L-threonine</name>
        <dbReference type="ChEBI" id="CHEBI:57926"/>
    </ligand>
</feature>
<evidence type="ECO:0000256" key="1">
    <source>
        <dbReference type="ARBA" id="ARBA00004496"/>
    </source>
</evidence>
<sequence length="318" mass="34463">MSNTKDIAKAIQLLQKESVVAIPTETVYGLAGNIYSEKAIRSIFELKNRPMYNPLIVHLKSYTELEKVAVNITDKARLLAETFWPGPLTLVLKKQNNISDLITAGKDTVAVRVPNHPVALELLNQLDFPLAAPSANPFGSISPTTAAHVSNYFDSSLVHVLDGGACSQGIESTIVGFEEDQAVLYRAGATPIADIEALVGTLKVFTKDDVAPIAPGMLSKHYAPSTSTIFTEDVEKTLATITRKRVGVVSFCKEYNHPAIHYQKKLSSNGSLEEAANRLYATLHEMDAQPIDVIIVEKVPNEGIGVAINDKLLRASAV</sequence>
<dbReference type="Gene3D" id="3.40.50.11030">
    <property type="entry name" value="Threonylcarbamoyl-AMP synthase, C-terminal domain"/>
    <property type="match status" value="1"/>
</dbReference>
<evidence type="ECO:0000256" key="4">
    <source>
        <dbReference type="ARBA" id="ARBA00015492"/>
    </source>
</evidence>
<dbReference type="InterPro" id="IPR005145">
    <property type="entry name" value="Sua5_C"/>
</dbReference>
<dbReference type="GO" id="GO:0008033">
    <property type="term" value="P:tRNA processing"/>
    <property type="evidence" value="ECO:0007669"/>
    <property type="project" value="UniProtKB-KW"/>
</dbReference>
<feature type="binding site" evidence="14">
    <location>
        <position position="26"/>
    </location>
    <ligand>
        <name>L-threonine</name>
        <dbReference type="ChEBI" id="CHEBI:57926"/>
    </ligand>
</feature>
<dbReference type="InterPro" id="IPR017945">
    <property type="entry name" value="DHBP_synth_RibB-like_a/b_dom"/>
</dbReference>
<keyword evidence="9 13" id="KW-0547">Nucleotide-binding</keyword>
<feature type="binding site" evidence="14">
    <location>
        <position position="172"/>
    </location>
    <ligand>
        <name>L-threonine</name>
        <dbReference type="ChEBI" id="CHEBI:57926"/>
    </ligand>
</feature>
<keyword evidence="17" id="KW-1185">Reference proteome</keyword>
<dbReference type="PIRSF" id="PIRSF004930">
    <property type="entry name" value="Tln_factor_SUA5"/>
    <property type="match status" value="1"/>
</dbReference>
<dbReference type="Pfam" id="PF01300">
    <property type="entry name" value="Sua5_yciO_yrdC"/>
    <property type="match status" value="1"/>
</dbReference>
<evidence type="ECO:0000313" key="17">
    <source>
        <dbReference type="Proteomes" id="UP000093807"/>
    </source>
</evidence>
<dbReference type="GO" id="GO:0000049">
    <property type="term" value="F:tRNA binding"/>
    <property type="evidence" value="ECO:0007669"/>
    <property type="project" value="TreeGrafter"/>
</dbReference>
<dbReference type="GO" id="GO:0061710">
    <property type="term" value="F:L-threonylcarbamoyladenylate synthase"/>
    <property type="evidence" value="ECO:0007669"/>
    <property type="project" value="UniProtKB-EC"/>
</dbReference>
<feature type="binding site" evidence="14">
    <location>
        <position position="58"/>
    </location>
    <ligand>
        <name>L-threonine</name>
        <dbReference type="ChEBI" id="CHEBI:57926"/>
    </ligand>
</feature>
<evidence type="ECO:0000259" key="15">
    <source>
        <dbReference type="PROSITE" id="PS51163"/>
    </source>
</evidence>
<evidence type="ECO:0000313" key="16">
    <source>
        <dbReference type="EMBL" id="OAZ04584.1"/>
    </source>
</evidence>
<dbReference type="SUPFAM" id="SSF55821">
    <property type="entry name" value="YrdC/RibB"/>
    <property type="match status" value="1"/>
</dbReference>
<comment type="caution">
    <text evidence="16">The sequence shown here is derived from an EMBL/GenBank/DDBJ whole genome shotgun (WGS) entry which is preliminary data.</text>
</comment>
<dbReference type="PROSITE" id="PS51163">
    <property type="entry name" value="YRDC"/>
    <property type="match status" value="1"/>
</dbReference>
<dbReference type="GO" id="GO:0005737">
    <property type="term" value="C:cytoplasm"/>
    <property type="evidence" value="ECO:0007669"/>
    <property type="project" value="UniProtKB-SubCell"/>
</dbReference>
<keyword evidence="5 13" id="KW-0963">Cytoplasm</keyword>
<dbReference type="PANTHER" id="PTHR17490">
    <property type="entry name" value="SUA5"/>
    <property type="match status" value="1"/>
</dbReference>
<feature type="binding site" evidence="14">
    <location>
        <position position="186"/>
    </location>
    <ligand>
        <name>ATP</name>
        <dbReference type="ChEBI" id="CHEBI:30616"/>
    </ligand>
</feature>
<dbReference type="Pfam" id="PF03481">
    <property type="entry name" value="Sua5_C"/>
    <property type="match status" value="1"/>
</dbReference>
<protein>
    <recommendedName>
        <fullName evidence="4 13">Threonylcarbamoyl-AMP synthase</fullName>
        <shortName evidence="13">TC-AMP synthase</shortName>
        <ecNumber evidence="3 13">2.7.7.87</ecNumber>
    </recommendedName>
    <alternativeName>
        <fullName evidence="11 13">L-threonylcarbamoyladenylate synthase</fullName>
    </alternativeName>
</protein>
<dbReference type="InterPro" id="IPR006070">
    <property type="entry name" value="Sua5-like_dom"/>
</dbReference>
<evidence type="ECO:0000256" key="14">
    <source>
        <dbReference type="PIRSR" id="PIRSR004930-1"/>
    </source>
</evidence>
<feature type="binding site" evidence="14">
    <location>
        <position position="132"/>
    </location>
    <ligand>
        <name>L-threonine</name>
        <dbReference type="ChEBI" id="CHEBI:57926"/>
    </ligand>
</feature>
<dbReference type="EC" id="2.7.7.87" evidence="3 13"/>
<keyword evidence="7 13" id="KW-0819">tRNA processing</keyword>
<dbReference type="NCBIfam" id="TIGR00057">
    <property type="entry name" value="L-threonylcarbamoyladenylate synthase"/>
    <property type="match status" value="1"/>
</dbReference>
<dbReference type="InterPro" id="IPR038385">
    <property type="entry name" value="Sua5/YwlC_C"/>
</dbReference>
<comment type="function">
    <text evidence="13">Required for the formation of a threonylcarbamoyl group on adenosine at position 37 (t(6)A37) in tRNAs that read codons beginning with adenine.</text>
</comment>
<dbReference type="InterPro" id="IPR050156">
    <property type="entry name" value="TC-AMP_synthase_SUA5"/>
</dbReference>
<feature type="binding site" evidence="14">
    <location>
        <position position="49"/>
    </location>
    <ligand>
        <name>ATP</name>
        <dbReference type="ChEBI" id="CHEBI:30616"/>
    </ligand>
</feature>
<keyword evidence="8 13" id="KW-0548">Nucleotidyltransferase</keyword>
<gene>
    <name evidence="16" type="primary">ywlC</name>
    <name evidence="16" type="ORF">FLB_04260</name>
</gene>
<evidence type="ECO:0000256" key="8">
    <source>
        <dbReference type="ARBA" id="ARBA00022695"/>
    </source>
</evidence>
<proteinExistence type="inferred from homology"/>
<evidence type="ECO:0000256" key="5">
    <source>
        <dbReference type="ARBA" id="ARBA00022490"/>
    </source>
</evidence>
<name>A0A199XTC6_9FLAO</name>
<keyword evidence="6 13" id="KW-0808">Transferase</keyword>
<comment type="similarity">
    <text evidence="2 13">Belongs to the SUA5 family.</text>
</comment>
<reference evidence="16 17" key="1">
    <citation type="submission" date="2016-06" db="EMBL/GenBank/DDBJ databases">
        <title>Draft genome sequence of Flavobacterium succinicans strain DD5b.</title>
        <authorList>
            <person name="Poehlein A."/>
            <person name="Daniel R."/>
            <person name="Simeonova D.D."/>
        </authorList>
    </citation>
    <scope>NUCLEOTIDE SEQUENCE [LARGE SCALE GENOMIC DNA]</scope>
    <source>
        <strain evidence="16 17">DD5b</strain>
    </source>
</reference>
<feature type="domain" description="YrdC-like" evidence="15">
    <location>
        <begin position="4"/>
        <end position="190"/>
    </location>
</feature>
<evidence type="ECO:0000256" key="7">
    <source>
        <dbReference type="ARBA" id="ARBA00022694"/>
    </source>
</evidence>
<feature type="binding site" evidence="14">
    <location>
        <position position="222"/>
    </location>
    <ligand>
        <name>ATP</name>
        <dbReference type="ChEBI" id="CHEBI:30616"/>
    </ligand>
</feature>
<evidence type="ECO:0000256" key="2">
    <source>
        <dbReference type="ARBA" id="ARBA00007663"/>
    </source>
</evidence>
<keyword evidence="10 13" id="KW-0067">ATP-binding</keyword>
<evidence type="ECO:0000256" key="12">
    <source>
        <dbReference type="ARBA" id="ARBA00048366"/>
    </source>
</evidence>